<dbReference type="ExpressionAtlas" id="A0A178UY68">
    <property type="expression patterns" value="baseline"/>
</dbReference>
<dbReference type="GO" id="GO:0046872">
    <property type="term" value="F:metal ion binding"/>
    <property type="evidence" value="ECO:0007669"/>
    <property type="project" value="UniProtKB-KW"/>
</dbReference>
<dbReference type="SMART" id="SM00239">
    <property type="entry name" value="C2"/>
    <property type="match status" value="1"/>
</dbReference>
<dbReference type="SUPFAM" id="SSF49562">
    <property type="entry name" value="C2 domain (Calcium/lipid-binding domain, CaLB)"/>
    <property type="match status" value="1"/>
</dbReference>
<keyword evidence="2" id="KW-0106">Calcium</keyword>
<organism evidence="4 5">
    <name type="scientific">Arabidopsis thaliana</name>
    <name type="common">Mouse-ear cress</name>
    <dbReference type="NCBI Taxonomy" id="3702"/>
    <lineage>
        <taxon>Eukaryota</taxon>
        <taxon>Viridiplantae</taxon>
        <taxon>Streptophyta</taxon>
        <taxon>Embryophyta</taxon>
        <taxon>Tracheophyta</taxon>
        <taxon>Spermatophyta</taxon>
        <taxon>Magnoliopsida</taxon>
        <taxon>eudicotyledons</taxon>
        <taxon>Gunneridae</taxon>
        <taxon>Pentapetalae</taxon>
        <taxon>rosids</taxon>
        <taxon>malvids</taxon>
        <taxon>Brassicales</taxon>
        <taxon>Brassicaceae</taxon>
        <taxon>Camelineae</taxon>
        <taxon>Arabidopsis</taxon>
    </lineage>
</organism>
<protein>
    <recommendedName>
        <fullName evidence="3">C2 domain-containing protein</fullName>
    </recommendedName>
</protein>
<sequence>MSHMKRGILEVFLIDAHGITHTNFIGTPVYYVLLQCGTKEYRSKMSKGDNDNALWNQKFVFDFPMSQWKKLTYIKLRILDKELFNDGGFVGETIIHLGGIITEGRDRGYIEIKPAPYNVVLEDDTFKGELKVGLRFIATDKLQRKAWELKMEAKNSEELMISPIQNLMKLPLLSQGKVTSIHRLDRTISLPSFHRTVHIYSIFRSPA</sequence>
<evidence type="ECO:0000313" key="5">
    <source>
        <dbReference type="Proteomes" id="UP000078284"/>
    </source>
</evidence>
<dbReference type="EMBL" id="LUHQ01000004">
    <property type="protein sequence ID" value="OAO97611.1"/>
    <property type="molecule type" value="Genomic_DNA"/>
</dbReference>
<dbReference type="AlphaFoldDB" id="A0A178UY68"/>
<evidence type="ECO:0000313" key="4">
    <source>
        <dbReference type="EMBL" id="OAO97611.1"/>
    </source>
</evidence>
<dbReference type="CDD" id="cd04049">
    <property type="entry name" value="C2_putative_Elicitor-responsive_gene"/>
    <property type="match status" value="1"/>
</dbReference>
<dbReference type="Pfam" id="PF00168">
    <property type="entry name" value="C2"/>
    <property type="match status" value="1"/>
</dbReference>
<accession>A0A178UY68</accession>
<reference evidence="5" key="1">
    <citation type="journal article" date="2016" name="Proc. Natl. Acad. Sci. U.S.A.">
        <title>Chromosome-level assembly of Arabidopsis thaliana Ler reveals the extent of translocation and inversion polymorphisms.</title>
        <authorList>
            <person name="Zapata L."/>
            <person name="Ding J."/>
            <person name="Willing E.M."/>
            <person name="Hartwig B."/>
            <person name="Bezdan D."/>
            <person name="Jiao W.B."/>
            <person name="Patel V."/>
            <person name="Velikkakam James G."/>
            <person name="Koornneef M."/>
            <person name="Ossowski S."/>
            <person name="Schneeberger K."/>
        </authorList>
    </citation>
    <scope>NUCLEOTIDE SEQUENCE [LARGE SCALE GENOMIC DNA]</scope>
    <source>
        <strain evidence="5">cv. Landsberg erecta</strain>
    </source>
</reference>
<dbReference type="InterPro" id="IPR000008">
    <property type="entry name" value="C2_dom"/>
</dbReference>
<keyword evidence="1" id="KW-0479">Metal-binding</keyword>
<dbReference type="Proteomes" id="UP000078284">
    <property type="component" value="Chromosome 4"/>
</dbReference>
<evidence type="ECO:0000259" key="3">
    <source>
        <dbReference type="PROSITE" id="PS50004"/>
    </source>
</evidence>
<gene>
    <name evidence="4" type="ordered locus">AXX17_At4g00610</name>
</gene>
<name>A0A178UY68_ARATH</name>
<dbReference type="PROSITE" id="PS50004">
    <property type="entry name" value="C2"/>
    <property type="match status" value="1"/>
</dbReference>
<feature type="domain" description="C2" evidence="3">
    <location>
        <begin position="1"/>
        <end position="110"/>
    </location>
</feature>
<dbReference type="InterPro" id="IPR035892">
    <property type="entry name" value="C2_domain_sf"/>
</dbReference>
<dbReference type="PANTHER" id="PTHR46502:SF14">
    <property type="entry name" value="CALCIUM-DEPENDENT LIPID-BINDING (CALB DOMAIN) FAMILY PROTEIN"/>
    <property type="match status" value="1"/>
</dbReference>
<evidence type="ECO:0000256" key="2">
    <source>
        <dbReference type="ARBA" id="ARBA00022837"/>
    </source>
</evidence>
<proteinExistence type="predicted"/>
<evidence type="ECO:0000256" key="1">
    <source>
        <dbReference type="ARBA" id="ARBA00022723"/>
    </source>
</evidence>
<dbReference type="Gene3D" id="2.60.40.150">
    <property type="entry name" value="C2 domain"/>
    <property type="match status" value="1"/>
</dbReference>
<comment type="caution">
    <text evidence="4">The sequence shown here is derived from an EMBL/GenBank/DDBJ whole genome shotgun (WGS) entry which is preliminary data.</text>
</comment>
<dbReference type="PANTHER" id="PTHR46502">
    <property type="entry name" value="C2 DOMAIN-CONTAINING"/>
    <property type="match status" value="1"/>
</dbReference>